<dbReference type="Proteomes" id="UP000516437">
    <property type="component" value="Chromosome 4"/>
</dbReference>
<keyword evidence="4" id="KW-1185">Reference proteome</keyword>
<dbReference type="GO" id="GO:0016791">
    <property type="term" value="F:phosphatase activity"/>
    <property type="evidence" value="ECO:0007669"/>
    <property type="project" value="TreeGrafter"/>
</dbReference>
<dbReference type="OrthoDB" id="354304at2759"/>
<dbReference type="Pfam" id="PF00300">
    <property type="entry name" value="His_Phos_1"/>
    <property type="match status" value="3"/>
</dbReference>
<sequence>MVSIAPPLLLHNRLVPLPTSTRPNLSFVIRSSSSVQERELSSELYTSAPFPPIKSAKRVVLVRHGQSTWNEEGRIQGSSDFSVLTKKGEAQAETSRQMLIDDSFDVCFSRFGSGIQLITSYLDSISVAMLRLNPLIRSKRTAEIIWGAREEEIITDSELREIDLYSFQGLLKHEGKAKFGTAYRQWQLDAANFNIDDHYPVRELWVRARSCWNKILAHESRSVLVVAHNAVNQALVATAIGLGTEYFRILLQSNCGVSVLDFTPRPEGGSPFICLNRLNQDFTPICWFNCCSIGYSRLDSVVAHFLVSNAFGSPMSYSRLCSPLNGIDLLMQTPNSPIATGAGRKTIYEIITLYPQASIADSGDLQMNMLGIIQSQKIAEILLDLKVGSIISSPKKACAETAMAISRVQEAADCLGADCVPRYVETKQMEYLDAATDVSALQPGWLNEYEDTITTGVWHQSEKAWQSLLSELSDESEPEKILIVVGHPAIHIALMGHCLNLTKEWMGSFHLDAGSVSVLDFPDGPTGRGVIRCINYTAHLGRWSIPITRSIANDEEF</sequence>
<dbReference type="PANTHER" id="PTHR48100">
    <property type="entry name" value="BROAD-SPECIFICITY PHOSPHATASE YOR283W-RELATED"/>
    <property type="match status" value="1"/>
</dbReference>
<dbReference type="Gene3D" id="3.40.50.1240">
    <property type="entry name" value="Phosphoglycerate mutase-like"/>
    <property type="match status" value="2"/>
</dbReference>
<protein>
    <submittedName>
        <fullName evidence="3">Putative phosphoglycerate mutase GpmB</fullName>
    </submittedName>
</protein>
<comment type="similarity">
    <text evidence="1">Belongs to the phosphoglycerate mutase family.</text>
</comment>
<dbReference type="PANTHER" id="PTHR48100:SF10">
    <property type="entry name" value="2-CARBOXY-D-ARABINITOL-1-PHOSPHATASE-RELATED"/>
    <property type="match status" value="1"/>
</dbReference>
<organism evidence="3 4">
    <name type="scientific">Morella rubra</name>
    <name type="common">Chinese bayberry</name>
    <dbReference type="NCBI Taxonomy" id="262757"/>
    <lineage>
        <taxon>Eukaryota</taxon>
        <taxon>Viridiplantae</taxon>
        <taxon>Streptophyta</taxon>
        <taxon>Embryophyta</taxon>
        <taxon>Tracheophyta</taxon>
        <taxon>Spermatophyta</taxon>
        <taxon>Magnoliopsida</taxon>
        <taxon>eudicotyledons</taxon>
        <taxon>Gunneridae</taxon>
        <taxon>Pentapetalae</taxon>
        <taxon>rosids</taxon>
        <taxon>fabids</taxon>
        <taxon>Fagales</taxon>
        <taxon>Myricaceae</taxon>
        <taxon>Morella</taxon>
    </lineage>
</organism>
<evidence type="ECO:0000256" key="1">
    <source>
        <dbReference type="ARBA" id="ARBA00038362"/>
    </source>
</evidence>
<name>A0A6A1VVJ2_9ROSI</name>
<accession>A0A6A1VVJ2</accession>
<dbReference type="SUPFAM" id="SSF53254">
    <property type="entry name" value="Phosphoglycerate mutase-like"/>
    <property type="match status" value="2"/>
</dbReference>
<proteinExistence type="inferred from homology"/>
<reference evidence="3 4" key="1">
    <citation type="journal article" date="2019" name="Plant Biotechnol. J.">
        <title>The red bayberry genome and genetic basis of sex determination.</title>
        <authorList>
            <person name="Jia H.M."/>
            <person name="Jia H.J."/>
            <person name="Cai Q.L."/>
            <person name="Wang Y."/>
            <person name="Zhao H.B."/>
            <person name="Yang W.F."/>
            <person name="Wang G.Y."/>
            <person name="Li Y.H."/>
            <person name="Zhan D.L."/>
            <person name="Shen Y.T."/>
            <person name="Niu Q.F."/>
            <person name="Chang L."/>
            <person name="Qiu J."/>
            <person name="Zhao L."/>
            <person name="Xie H.B."/>
            <person name="Fu W.Y."/>
            <person name="Jin J."/>
            <person name="Li X.W."/>
            <person name="Jiao Y."/>
            <person name="Zhou C.C."/>
            <person name="Tu T."/>
            <person name="Chai C.Y."/>
            <person name="Gao J.L."/>
            <person name="Fan L.J."/>
            <person name="van de Weg E."/>
            <person name="Wang J.Y."/>
            <person name="Gao Z.S."/>
        </authorList>
    </citation>
    <scope>NUCLEOTIDE SEQUENCE [LARGE SCALE GENOMIC DNA]</scope>
    <source>
        <tissue evidence="3">Leaves</tissue>
    </source>
</reference>
<feature type="binding site" evidence="2">
    <location>
        <begin position="63"/>
        <end position="70"/>
    </location>
    <ligand>
        <name>substrate</name>
    </ligand>
</feature>
<dbReference type="CDD" id="cd07067">
    <property type="entry name" value="HP_PGM_like"/>
    <property type="match status" value="1"/>
</dbReference>
<evidence type="ECO:0000313" key="3">
    <source>
        <dbReference type="EMBL" id="KAB1215937.1"/>
    </source>
</evidence>
<evidence type="ECO:0000256" key="2">
    <source>
        <dbReference type="PIRSR" id="PIRSR613078-2"/>
    </source>
</evidence>
<dbReference type="AlphaFoldDB" id="A0A6A1VVJ2"/>
<dbReference type="InterPro" id="IPR013078">
    <property type="entry name" value="His_Pase_superF_clade-1"/>
</dbReference>
<dbReference type="InterPro" id="IPR001345">
    <property type="entry name" value="PG/BPGM_mutase_AS"/>
</dbReference>
<evidence type="ECO:0000313" key="4">
    <source>
        <dbReference type="Proteomes" id="UP000516437"/>
    </source>
</evidence>
<dbReference type="InterPro" id="IPR050275">
    <property type="entry name" value="PGM_Phosphatase"/>
</dbReference>
<dbReference type="EMBL" id="RXIC02000022">
    <property type="protein sequence ID" value="KAB1215937.1"/>
    <property type="molecule type" value="Genomic_DNA"/>
</dbReference>
<dbReference type="InterPro" id="IPR029033">
    <property type="entry name" value="His_PPase_superfam"/>
</dbReference>
<gene>
    <name evidence="3" type="ORF">CJ030_MR4G028711</name>
</gene>
<comment type="caution">
    <text evidence="3">The sequence shown here is derived from an EMBL/GenBank/DDBJ whole genome shotgun (WGS) entry which is preliminary data.</text>
</comment>
<dbReference type="SMART" id="SM00855">
    <property type="entry name" value="PGAM"/>
    <property type="match status" value="1"/>
</dbReference>
<dbReference type="PROSITE" id="PS00175">
    <property type="entry name" value="PG_MUTASE"/>
    <property type="match status" value="1"/>
</dbReference>